<keyword evidence="2" id="KW-1185">Reference proteome</keyword>
<gene>
    <name evidence="1" type="ordered locus">SCAB_44941</name>
</gene>
<evidence type="ECO:0000313" key="2">
    <source>
        <dbReference type="Proteomes" id="UP000001444"/>
    </source>
</evidence>
<sequence>MSFVSYFPGRGTVRETAYLEGEAKGEAKGVLRVLEVRGVPVTEDVRERIASCTDLTLVSAWLDRAGTVERAEDLFSDRAVETSGEH</sequence>
<organism evidence="1 2">
    <name type="scientific">Streptomyces scabiei (strain 87.22)</name>
    <dbReference type="NCBI Taxonomy" id="680198"/>
    <lineage>
        <taxon>Bacteria</taxon>
        <taxon>Bacillati</taxon>
        <taxon>Actinomycetota</taxon>
        <taxon>Actinomycetes</taxon>
        <taxon>Kitasatosporales</taxon>
        <taxon>Streptomycetaceae</taxon>
        <taxon>Streptomyces</taxon>
    </lineage>
</organism>
<dbReference type="EMBL" id="FN554889">
    <property type="protein sequence ID" value="CBG71557.1"/>
    <property type="molecule type" value="Genomic_DNA"/>
</dbReference>
<accession>C9Z8T2</accession>
<dbReference type="STRING" id="680198.SCAB_44941"/>
<dbReference type="eggNOG" id="COG1317">
    <property type="taxonomic scope" value="Bacteria"/>
</dbReference>
<dbReference type="KEGG" id="scb:SCAB_44941"/>
<dbReference type="HOGENOM" id="CLU_071039_5_0_11"/>
<evidence type="ECO:0000313" key="1">
    <source>
        <dbReference type="EMBL" id="CBG71557.1"/>
    </source>
</evidence>
<dbReference type="GeneID" id="88092323"/>
<name>C9Z8T2_STRSW</name>
<dbReference type="AlphaFoldDB" id="C9Z8T2"/>
<dbReference type="Proteomes" id="UP000001444">
    <property type="component" value="Chromosome"/>
</dbReference>
<dbReference type="RefSeq" id="WP_013002164.1">
    <property type="nucleotide sequence ID" value="NC_013929.1"/>
</dbReference>
<proteinExistence type="predicted"/>
<protein>
    <submittedName>
        <fullName evidence="1">Uncharacterized protein</fullName>
    </submittedName>
</protein>
<reference evidence="1 2" key="1">
    <citation type="journal article" date="2010" name="Mol. Plant Microbe Interact.">
        <title>Streptomyces scabies 87-22 contains a coronafacic acid-like biosynthetic cluster that contributes to plant-microbe interactions.</title>
        <authorList>
            <person name="Bignell D.R."/>
            <person name="Seipke R.F."/>
            <person name="Huguet-Tapia J.C."/>
            <person name="Chambers A.H."/>
            <person name="Parry R.J."/>
            <person name="Loria R."/>
        </authorList>
    </citation>
    <scope>NUCLEOTIDE SEQUENCE [LARGE SCALE GENOMIC DNA]</scope>
    <source>
        <strain evidence="1 2">87.22</strain>
    </source>
</reference>